<protein>
    <submittedName>
        <fullName evidence="3">Uncharacterized protein</fullName>
    </submittedName>
</protein>
<dbReference type="EMBL" id="JACOFT010000006">
    <property type="protein sequence ID" value="MBC3812858.1"/>
    <property type="molecule type" value="Genomic_DNA"/>
</dbReference>
<keyword evidence="4" id="KW-1185">Reference proteome</keyword>
<proteinExistence type="predicted"/>
<reference evidence="3 4" key="1">
    <citation type="submission" date="2020-08" db="EMBL/GenBank/DDBJ databases">
        <title>Novel species isolated from subtropical streams in China.</title>
        <authorList>
            <person name="Lu H."/>
        </authorList>
    </citation>
    <scope>NUCLEOTIDE SEQUENCE [LARGE SCALE GENOMIC DNA]</scope>
    <source>
        <strain evidence="3 4">CCTCC AB 2015119</strain>
    </source>
</reference>
<evidence type="ECO:0000256" key="1">
    <source>
        <dbReference type="SAM" id="Coils"/>
    </source>
</evidence>
<name>A0ABR6XJE4_9BURK</name>
<sequence length="159" mass="16734">MPEPLITGSAIAAGWKILGSLYDKYNAWSVKKSNSKKAQELKERAEKLMNEINSKILGGASSSDPDLAPVIKEFLNLLAQDAKPQGYEKTQDWIVRASRPAVSGIKPVAKKAAAKPVAKKAAAKPVAKKAAAKPVAKKAAAKPVAKKVAAKPVAKKVVG</sequence>
<evidence type="ECO:0000313" key="4">
    <source>
        <dbReference type="Proteomes" id="UP000637632"/>
    </source>
</evidence>
<organism evidence="3 4">
    <name type="scientific">Undibacterium aquatile</name>
    <dbReference type="NCBI Taxonomy" id="1537398"/>
    <lineage>
        <taxon>Bacteria</taxon>
        <taxon>Pseudomonadati</taxon>
        <taxon>Pseudomonadota</taxon>
        <taxon>Betaproteobacteria</taxon>
        <taxon>Burkholderiales</taxon>
        <taxon>Oxalobacteraceae</taxon>
        <taxon>Undibacterium</taxon>
    </lineage>
</organism>
<comment type="caution">
    <text evidence="3">The sequence shown here is derived from an EMBL/GenBank/DDBJ whole genome shotgun (WGS) entry which is preliminary data.</text>
</comment>
<evidence type="ECO:0000256" key="2">
    <source>
        <dbReference type="SAM" id="MobiDB-lite"/>
    </source>
</evidence>
<dbReference type="Proteomes" id="UP000637632">
    <property type="component" value="Unassembled WGS sequence"/>
</dbReference>
<accession>A0ABR6XJE4</accession>
<gene>
    <name evidence="3" type="ORF">H8K26_15545</name>
</gene>
<feature type="compositionally biased region" description="Basic residues" evidence="2">
    <location>
        <begin position="119"/>
        <end position="149"/>
    </location>
</feature>
<feature type="coiled-coil region" evidence="1">
    <location>
        <begin position="31"/>
        <end position="58"/>
    </location>
</feature>
<feature type="region of interest" description="Disordered" evidence="2">
    <location>
        <begin position="119"/>
        <end position="159"/>
    </location>
</feature>
<dbReference type="RefSeq" id="WP_190480763.1">
    <property type="nucleotide sequence ID" value="NZ_JACOFT010000006.1"/>
</dbReference>
<evidence type="ECO:0000313" key="3">
    <source>
        <dbReference type="EMBL" id="MBC3812858.1"/>
    </source>
</evidence>
<keyword evidence="1" id="KW-0175">Coiled coil</keyword>
<feature type="compositionally biased region" description="Low complexity" evidence="2">
    <location>
        <begin position="150"/>
        <end position="159"/>
    </location>
</feature>